<gene>
    <name evidence="1" type="ORF">CJOHNSTONI_LOCUS7959</name>
</gene>
<keyword evidence="2" id="KW-1185">Reference proteome</keyword>
<protein>
    <submittedName>
        <fullName evidence="1">Uncharacterized protein</fullName>
    </submittedName>
</protein>
<dbReference type="AlphaFoldDB" id="A0A8J2QAT3"/>
<comment type="caution">
    <text evidence="1">The sequence shown here is derived from an EMBL/GenBank/DDBJ whole genome shotgun (WGS) entry which is preliminary data.</text>
</comment>
<reference evidence="1" key="1">
    <citation type="submission" date="2021-09" db="EMBL/GenBank/DDBJ databases">
        <authorList>
            <consortium name="Pathogen Informatics"/>
        </authorList>
    </citation>
    <scope>NUCLEOTIDE SEQUENCE</scope>
</reference>
<evidence type="ECO:0000313" key="2">
    <source>
        <dbReference type="Proteomes" id="UP000746747"/>
    </source>
</evidence>
<dbReference type="EMBL" id="CAKAEH010001636">
    <property type="protein sequence ID" value="CAG9538230.1"/>
    <property type="molecule type" value="Genomic_DNA"/>
</dbReference>
<organism evidence="1 2">
    <name type="scientific">Cercopithifilaria johnstoni</name>
    <dbReference type="NCBI Taxonomy" id="2874296"/>
    <lineage>
        <taxon>Eukaryota</taxon>
        <taxon>Metazoa</taxon>
        <taxon>Ecdysozoa</taxon>
        <taxon>Nematoda</taxon>
        <taxon>Chromadorea</taxon>
        <taxon>Rhabditida</taxon>
        <taxon>Spirurina</taxon>
        <taxon>Spiruromorpha</taxon>
        <taxon>Filarioidea</taxon>
        <taxon>Onchocercidae</taxon>
        <taxon>Cercopithifilaria</taxon>
    </lineage>
</organism>
<dbReference type="Proteomes" id="UP000746747">
    <property type="component" value="Unassembled WGS sequence"/>
</dbReference>
<proteinExistence type="predicted"/>
<sequence length="307" mass="34898">MMALSTVFLTFVSKTTERQQLRRFFQSRQSGQIQRPKLQLRNSQQIGGLNRQLVKKPSSISKKLLQSSTIIINNGLRLQRNKSGQLQFVRLRKLLGQIPSERIKKISDEKKIQLQLQPFSFKDGPFNFTNRFEVTTKADTISHLLHFTTTTLPLSSLNSSNFDLESKNLKIFTSTEFPLEFLNETILSANDRNNTLPSEEQSQQRPQHIIIFENEKQNSTVTESTPLPTVAVAEAHHTSSPFIVQPSLPIAPISESKFSKSLPSNAEPPGIVPPSDQIIEQLNDAQNFRVLAELMELKRDFNRNDTN</sequence>
<evidence type="ECO:0000313" key="1">
    <source>
        <dbReference type="EMBL" id="CAG9538230.1"/>
    </source>
</evidence>
<name>A0A8J2QAT3_9BILA</name>
<accession>A0A8J2QAT3</accession>
<dbReference type="OrthoDB" id="5877987at2759"/>